<keyword evidence="1" id="KW-0808">Transferase</keyword>
<keyword evidence="1" id="KW-0548">Nucleotidyltransferase</keyword>
<accession>A0A392RL35</accession>
<comment type="caution">
    <text evidence="1">The sequence shown here is derived from an EMBL/GenBank/DDBJ whole genome shotgun (WGS) entry which is preliminary data.</text>
</comment>
<reference evidence="1 2" key="1">
    <citation type="journal article" date="2018" name="Front. Plant Sci.">
        <title>Red Clover (Trifolium pratense) and Zigzag Clover (T. medium) - A Picture of Genomic Similarities and Differences.</title>
        <authorList>
            <person name="Dluhosova J."/>
            <person name="Istvanek J."/>
            <person name="Nedelnik J."/>
            <person name="Repkova J."/>
        </authorList>
    </citation>
    <scope>NUCLEOTIDE SEQUENCE [LARGE SCALE GENOMIC DNA]</scope>
    <source>
        <strain evidence="2">cv. 10/8</strain>
        <tissue evidence="1">Leaf</tissue>
    </source>
</reference>
<organism evidence="1 2">
    <name type="scientific">Trifolium medium</name>
    <dbReference type="NCBI Taxonomy" id="97028"/>
    <lineage>
        <taxon>Eukaryota</taxon>
        <taxon>Viridiplantae</taxon>
        <taxon>Streptophyta</taxon>
        <taxon>Embryophyta</taxon>
        <taxon>Tracheophyta</taxon>
        <taxon>Spermatophyta</taxon>
        <taxon>Magnoliopsida</taxon>
        <taxon>eudicotyledons</taxon>
        <taxon>Gunneridae</taxon>
        <taxon>Pentapetalae</taxon>
        <taxon>rosids</taxon>
        <taxon>fabids</taxon>
        <taxon>Fabales</taxon>
        <taxon>Fabaceae</taxon>
        <taxon>Papilionoideae</taxon>
        <taxon>50 kb inversion clade</taxon>
        <taxon>NPAAA clade</taxon>
        <taxon>Hologalegina</taxon>
        <taxon>IRL clade</taxon>
        <taxon>Trifolieae</taxon>
        <taxon>Trifolium</taxon>
    </lineage>
</organism>
<evidence type="ECO:0000313" key="1">
    <source>
        <dbReference type="EMBL" id="MCI36510.1"/>
    </source>
</evidence>
<name>A0A392RL35_9FABA</name>
<proteinExistence type="predicted"/>
<keyword evidence="2" id="KW-1185">Reference proteome</keyword>
<dbReference type="AlphaFoldDB" id="A0A392RL35"/>
<keyword evidence="1" id="KW-0695">RNA-directed DNA polymerase</keyword>
<evidence type="ECO:0000313" key="2">
    <source>
        <dbReference type="Proteomes" id="UP000265520"/>
    </source>
</evidence>
<dbReference type="GO" id="GO:0003964">
    <property type="term" value="F:RNA-directed DNA polymerase activity"/>
    <property type="evidence" value="ECO:0007669"/>
    <property type="project" value="UniProtKB-KW"/>
</dbReference>
<sequence length="102" mass="11362">MLPSHDEIRAVVFALNKDSAPGPDGFGAFFYQHYWDIVKKDVINAMLEFFTTSWILRGFNSNIISLLPKTPDASSFGVVTLTKESLLLPLGRKFADPMLKGV</sequence>
<protein>
    <submittedName>
        <fullName evidence="1">RNA-directed DNA polymerase (Reverse transcriptase)</fullName>
    </submittedName>
</protein>
<dbReference type="Proteomes" id="UP000265520">
    <property type="component" value="Unassembled WGS sequence"/>
</dbReference>
<dbReference type="EMBL" id="LXQA010234423">
    <property type="protein sequence ID" value="MCI36510.1"/>
    <property type="molecule type" value="Genomic_DNA"/>
</dbReference>